<feature type="compositionally biased region" description="Low complexity" evidence="1">
    <location>
        <begin position="534"/>
        <end position="543"/>
    </location>
</feature>
<gene>
    <name evidence="2" type="ORF">PCOR1329_LOCUS58118</name>
</gene>
<reference evidence="2" key="1">
    <citation type="submission" date="2023-10" db="EMBL/GenBank/DDBJ databases">
        <authorList>
            <person name="Chen Y."/>
            <person name="Shah S."/>
            <person name="Dougan E. K."/>
            <person name="Thang M."/>
            <person name="Chan C."/>
        </authorList>
    </citation>
    <scope>NUCLEOTIDE SEQUENCE [LARGE SCALE GENOMIC DNA]</scope>
</reference>
<comment type="caution">
    <text evidence="2">The sequence shown here is derived from an EMBL/GenBank/DDBJ whole genome shotgun (WGS) entry which is preliminary data.</text>
</comment>
<keyword evidence="3" id="KW-1185">Reference proteome</keyword>
<sequence>MVTGVLPRGEIEPFLELTDDIGANENPLVHYIDFITGHRDPVPPELDEQYKAAWKDDSYHNLPPPFGFKTAPQHHMTLQICILDAPDGTKTIIKHCVIPNKAKTAVFASMAFGSVKKLCFQHPKVGVKVWQYAFERFGGKQCRAFFLSPDVKTATKVNEFYELSDEDINAGFEYILKNAPRSTAELKQLVWQTKAPRKGAPLYGWPVPLVAKALSGLAAEGALAKKEFENNVILCEDHFNLRVPEAMQELINSNDSLVLIGEPNIGKTPLGRAFLMAMCRRNARVHGLDPAGCCIRVTPEIDFLRGEPGDILMGDFVDDGCLNLLPPKMVKALLDVGQYESMCWARWGATKWKKGEPRCLADQTYDPNAEKLDRWPSVKFQEFFELVRPAFSEKATRACMLAFFKRSAFLVNTQEYLYWRPAGTEEKDVPRINFKGETFLTAEGKRLYLLQKDGDMTPPANIQQLLEKERLLVDSAVEKNRKKSSDAALGSLPAPSFVQVKRERVSPERLTFRKRLLSGMTLNVDSPSPAKQHAAASSTASGPAAPPRDDLEVQLSQMLAEEGAPAVPAMPSAAEEDEVRRAGFAGSDGTLSSGADAARAAEKRRNKRSVQAASRRRDILAKARKARKAAQAKRKRLEATGVFYTPKRQRVSRVRRGRSSLAKIYTYEDLRALKTKDAYDLMVQAGYLGDPSENVCPRCGWPLGSVIHRGEKRHPVQRCQRKACSSSSVQVKVTSGTWADVEVPLPKLAGVAFLSCGALTSRMSTADMALIAKMGHKQCEAVRQSLLEIVSAASREEQKSIVLSGQCETDATTLRVVQLKNGRNMHIRVFGMCKRGDHEHAVVHMLPPFYAVRGGPTRPESTDETAPLISAHTGADVLIWHTDGARCYRRLENHTKVKHAKRIWATVKTLTLSGGDVLCCYGGTQLQDGLWSHVKNVVPTTMNTYSKESQAQLENWAHFWAWRYRRASCPDMFLELGSAVAMASVIQDRGMAAYEDLKSATEGWYCRPLPAPMVTGVLPRGEIEPFLELTDDIGANENPLVHYIDFITGHRDPVPPELDEQYKAAWKDDSYHNLPPPFGFKTAPQHHMTLQICILDAPDGTKTIIKHCVIPNKAKTAVFASMAFGSVKKLCFQHPKVGVKVWQYAFERFGGKQCRAFFLSPDVKTATKVNEFYELSDEDINAGFEYILKNAPRSTAELKQLVWQTKAPRKGAPLYGWPVPLVAKALSGLAAEGALAKKEFENNVILCEDHFNLRVLEAMQELINSNDSLVLIGEPNIGKTPLGRAFLMAMCRRNARVHGLDPAGCCIRVTPEIDFLRGEPGDILMGDFVDDGCLNLLPPKMVKALLDVGQYESMCWARWGATKWKKGEPRCLADQTYDPNAEKLDRWPSVKFQEFFELVRPAFSEKATRACMLAFFKRSAFLVNTQEYLYWRPAGTEEKDVPRINFKGETFLTAEGKRLYLLQKDGDMTPPANIQQLLEKERLLVDSAVEKNRKKSSDAALGSLPAPSFVQVWGFKDAALRGGVLGLREHFNAF</sequence>
<organism evidence="2 3">
    <name type="scientific">Prorocentrum cordatum</name>
    <dbReference type="NCBI Taxonomy" id="2364126"/>
    <lineage>
        <taxon>Eukaryota</taxon>
        <taxon>Sar</taxon>
        <taxon>Alveolata</taxon>
        <taxon>Dinophyceae</taxon>
        <taxon>Prorocentrales</taxon>
        <taxon>Prorocentraceae</taxon>
        <taxon>Prorocentrum</taxon>
    </lineage>
</organism>
<feature type="region of interest" description="Disordered" evidence="1">
    <location>
        <begin position="521"/>
        <end position="549"/>
    </location>
</feature>
<evidence type="ECO:0000313" key="3">
    <source>
        <dbReference type="Proteomes" id="UP001189429"/>
    </source>
</evidence>
<name>A0ABN9VHQ4_9DINO</name>
<dbReference type="Proteomes" id="UP001189429">
    <property type="component" value="Unassembled WGS sequence"/>
</dbReference>
<evidence type="ECO:0000313" key="2">
    <source>
        <dbReference type="EMBL" id="CAK0872743.1"/>
    </source>
</evidence>
<protein>
    <submittedName>
        <fullName evidence="2">Uncharacterized protein</fullName>
    </submittedName>
</protein>
<feature type="region of interest" description="Disordered" evidence="1">
    <location>
        <begin position="584"/>
        <end position="617"/>
    </location>
</feature>
<evidence type="ECO:0000256" key="1">
    <source>
        <dbReference type="SAM" id="MobiDB-lite"/>
    </source>
</evidence>
<proteinExistence type="predicted"/>
<accession>A0ABN9VHQ4</accession>
<dbReference type="EMBL" id="CAUYUJ010017194">
    <property type="protein sequence ID" value="CAK0872743.1"/>
    <property type="molecule type" value="Genomic_DNA"/>
</dbReference>